<dbReference type="PIRSF" id="PIRSF001221">
    <property type="entry name" value="Amidase_fungi"/>
    <property type="match status" value="1"/>
</dbReference>
<dbReference type="InterPro" id="IPR023631">
    <property type="entry name" value="Amidase_dom"/>
</dbReference>
<dbReference type="InterPro" id="IPR036928">
    <property type="entry name" value="AS_sf"/>
</dbReference>
<dbReference type="HOGENOM" id="CLU_009600_9_1_1"/>
<dbReference type="GeneID" id="27340112"/>
<comment type="similarity">
    <text evidence="1">Belongs to the amidase family.</text>
</comment>
<dbReference type="AlphaFoldDB" id="A0A0D2B932"/>
<dbReference type="SUPFAM" id="SSF75304">
    <property type="entry name" value="Amidase signature (AS) enzymes"/>
    <property type="match status" value="1"/>
</dbReference>
<name>A0A0D2B932_9EURO</name>
<dbReference type="GO" id="GO:0016787">
    <property type="term" value="F:hydrolase activity"/>
    <property type="evidence" value="ECO:0007669"/>
    <property type="project" value="UniProtKB-KW"/>
</dbReference>
<evidence type="ECO:0000313" key="5">
    <source>
        <dbReference type="Proteomes" id="UP000054466"/>
    </source>
</evidence>
<evidence type="ECO:0000259" key="3">
    <source>
        <dbReference type="Pfam" id="PF01425"/>
    </source>
</evidence>
<dbReference type="Proteomes" id="UP000054466">
    <property type="component" value="Unassembled WGS sequence"/>
</dbReference>
<dbReference type="Pfam" id="PF01425">
    <property type="entry name" value="Amidase"/>
    <property type="match status" value="1"/>
</dbReference>
<gene>
    <name evidence="4" type="ORF">PV07_00918</name>
</gene>
<evidence type="ECO:0000256" key="2">
    <source>
        <dbReference type="ARBA" id="ARBA00022801"/>
    </source>
</evidence>
<dbReference type="Gene3D" id="3.90.1300.10">
    <property type="entry name" value="Amidase signature (AS) domain"/>
    <property type="match status" value="1"/>
</dbReference>
<dbReference type="PANTHER" id="PTHR46072">
    <property type="entry name" value="AMIDASE-RELATED-RELATED"/>
    <property type="match status" value="1"/>
</dbReference>
<keyword evidence="5" id="KW-1185">Reference proteome</keyword>
<reference evidence="4 5" key="1">
    <citation type="submission" date="2015-01" db="EMBL/GenBank/DDBJ databases">
        <title>The Genome Sequence of Cladophialophora immunda CBS83496.</title>
        <authorList>
            <consortium name="The Broad Institute Genomics Platform"/>
            <person name="Cuomo C."/>
            <person name="de Hoog S."/>
            <person name="Gorbushina A."/>
            <person name="Stielow B."/>
            <person name="Teixiera M."/>
            <person name="Abouelleil A."/>
            <person name="Chapman S.B."/>
            <person name="Priest M."/>
            <person name="Young S.K."/>
            <person name="Wortman J."/>
            <person name="Nusbaum C."/>
            <person name="Birren B."/>
        </authorList>
    </citation>
    <scope>NUCLEOTIDE SEQUENCE [LARGE SCALE GENOMIC DNA]</scope>
    <source>
        <strain evidence="4 5">CBS 83496</strain>
    </source>
</reference>
<proteinExistence type="inferred from homology"/>
<keyword evidence="2" id="KW-0378">Hydrolase</keyword>
<sequence length="505" mass="56360">MEDAWKKDCAEARQALMDSIPPKWRLSNRPSESQTDVRSVPRTCGLLTERQLEITEQNASDLMPKLLDGRLSSAEVTEAFCARAAIAHQCDIFHMKGKMLTMGFAAWHNNKSDQDAAIIEILRNAGAVFYVRTTMPQTGMFLETWSNLWGRTVNPYNTAFSAGGSSGGDGSLVAMRGAPFCPSTDIGGSIRAPAAFNGNYAIRPTGERTARRGMGALASGQISVKVSSGPNCHSMGDIKMASRVLLTHYGLPFETTAIPIPWKDVAPKNGKLCFGLMATDGCVEPHPPIRRALRETEDKLRAAGHEVIGFSPPFDCWEVADTTWRLWFQTGAKECKSLVASAGEPLYPTYTWYLDTFNIQPLSVPELFKLNTKQSDYRYKFAEAWYNTKFQTGTGRPIDALICPCGPSSSFPHGFPVWWGYFSLWNILDYPSIVVPLKDFHVDLEKDGKDLDYHPRENVFDKMNHDIYDPKLWDKLPVTIQVVGRQFEDEELIAVTECLDQVCND</sequence>
<dbReference type="STRING" id="569365.A0A0D2B932"/>
<feature type="domain" description="Amidase" evidence="3">
    <location>
        <begin position="91"/>
        <end position="492"/>
    </location>
</feature>
<dbReference type="RefSeq" id="XP_016254338.1">
    <property type="nucleotide sequence ID" value="XM_016387410.1"/>
</dbReference>
<evidence type="ECO:0000256" key="1">
    <source>
        <dbReference type="ARBA" id="ARBA00009199"/>
    </source>
</evidence>
<organism evidence="4 5">
    <name type="scientific">Cladophialophora immunda</name>
    <dbReference type="NCBI Taxonomy" id="569365"/>
    <lineage>
        <taxon>Eukaryota</taxon>
        <taxon>Fungi</taxon>
        <taxon>Dikarya</taxon>
        <taxon>Ascomycota</taxon>
        <taxon>Pezizomycotina</taxon>
        <taxon>Eurotiomycetes</taxon>
        <taxon>Chaetothyriomycetidae</taxon>
        <taxon>Chaetothyriales</taxon>
        <taxon>Herpotrichiellaceae</taxon>
        <taxon>Cladophialophora</taxon>
    </lineage>
</organism>
<dbReference type="EMBL" id="KN847040">
    <property type="protein sequence ID" value="KIW34122.1"/>
    <property type="molecule type" value="Genomic_DNA"/>
</dbReference>
<protein>
    <recommendedName>
        <fullName evidence="3">Amidase domain-containing protein</fullName>
    </recommendedName>
</protein>
<dbReference type="OrthoDB" id="6428749at2759"/>
<accession>A0A0D2B932</accession>
<dbReference type="VEuPathDB" id="FungiDB:PV07_00918"/>
<evidence type="ECO:0000313" key="4">
    <source>
        <dbReference type="EMBL" id="KIW34122.1"/>
    </source>
</evidence>